<organism evidence="2 3">
    <name type="scientific">Actinoallomurus acaciae</name>
    <dbReference type="NCBI Taxonomy" id="502577"/>
    <lineage>
        <taxon>Bacteria</taxon>
        <taxon>Bacillati</taxon>
        <taxon>Actinomycetota</taxon>
        <taxon>Actinomycetes</taxon>
        <taxon>Streptosporangiales</taxon>
        <taxon>Thermomonosporaceae</taxon>
        <taxon>Actinoallomurus</taxon>
    </lineage>
</organism>
<proteinExistence type="predicted"/>
<feature type="chain" id="PRO_5046122918" description="Lipoprotein" evidence="1">
    <location>
        <begin position="21"/>
        <end position="321"/>
    </location>
</feature>
<dbReference type="PROSITE" id="PS51257">
    <property type="entry name" value="PROKAR_LIPOPROTEIN"/>
    <property type="match status" value="1"/>
</dbReference>
<evidence type="ECO:0008006" key="4">
    <source>
        <dbReference type="Google" id="ProtNLM"/>
    </source>
</evidence>
<protein>
    <recommendedName>
        <fullName evidence="4">Lipoprotein</fullName>
    </recommendedName>
</protein>
<keyword evidence="3" id="KW-1185">Reference proteome</keyword>
<dbReference type="Proteomes" id="UP001589627">
    <property type="component" value="Unassembled WGS sequence"/>
</dbReference>
<evidence type="ECO:0000313" key="3">
    <source>
        <dbReference type="Proteomes" id="UP001589627"/>
    </source>
</evidence>
<dbReference type="InterPro" id="IPR038468">
    <property type="entry name" value="MmpS_C"/>
</dbReference>
<evidence type="ECO:0000256" key="1">
    <source>
        <dbReference type="SAM" id="SignalP"/>
    </source>
</evidence>
<reference evidence="2 3" key="1">
    <citation type="submission" date="2024-09" db="EMBL/GenBank/DDBJ databases">
        <authorList>
            <person name="Sun Q."/>
            <person name="Mori K."/>
        </authorList>
    </citation>
    <scope>NUCLEOTIDE SEQUENCE [LARGE SCALE GENOMIC DNA]</scope>
    <source>
        <strain evidence="2 3">TBRC 0563</strain>
    </source>
</reference>
<dbReference type="Gene3D" id="2.60.40.2880">
    <property type="entry name" value="MmpS1-5, C-terminal soluble domain"/>
    <property type="match status" value="1"/>
</dbReference>
<name>A0ABV5YFM9_9ACTN</name>
<evidence type="ECO:0000313" key="2">
    <source>
        <dbReference type="EMBL" id="MFB9833840.1"/>
    </source>
</evidence>
<dbReference type="EMBL" id="JBHLZP010000107">
    <property type="protein sequence ID" value="MFB9833840.1"/>
    <property type="molecule type" value="Genomic_DNA"/>
</dbReference>
<dbReference type="RefSeq" id="WP_378202270.1">
    <property type="nucleotide sequence ID" value="NZ_JBHLZP010000107.1"/>
</dbReference>
<gene>
    <name evidence="2" type="ORF">ACFFNX_16765</name>
</gene>
<sequence length="321" mass="34100">MRRGLPLAFALVFAMVFALAGCRLTGGADQAGPPAGGWPQPAGNLVNTKMCGLLTKADYAKLGHVRRPSMSSTVNDRTNTLDCSYQSVDAMSLTLKPTAEAARAYFAADLADHKQQLASDHRSSVLAQDVVALADESWFDYWTAGTEDQGAVAHEIRVRRGALVLTIVLNGVRGKKEGDPRNVLAALADLVLRRLPHAGTKDTGTNHKVQYEVIGLGRATSIWWEDFTGVDGDNASVKNTRIPWIRTVSVATAAGITPDQAMVHVETASKKTKVGCLILVDNVPIAGERPKAGGVVECEGDIPEDDDSGASAQPAAYRLVG</sequence>
<comment type="caution">
    <text evidence="2">The sequence shown here is derived from an EMBL/GenBank/DDBJ whole genome shotgun (WGS) entry which is preliminary data.</text>
</comment>
<accession>A0ABV5YFM9</accession>
<feature type="signal peptide" evidence="1">
    <location>
        <begin position="1"/>
        <end position="20"/>
    </location>
</feature>
<keyword evidence="1" id="KW-0732">Signal</keyword>